<comment type="caution">
    <text evidence="1">The sequence shown here is derived from an EMBL/GenBank/DDBJ whole genome shotgun (WGS) entry which is preliminary data.</text>
</comment>
<organism evidence="1 2">
    <name type="scientific">Daphnia magna</name>
    <dbReference type="NCBI Taxonomy" id="35525"/>
    <lineage>
        <taxon>Eukaryota</taxon>
        <taxon>Metazoa</taxon>
        <taxon>Ecdysozoa</taxon>
        <taxon>Arthropoda</taxon>
        <taxon>Crustacea</taxon>
        <taxon>Branchiopoda</taxon>
        <taxon>Diplostraca</taxon>
        <taxon>Cladocera</taxon>
        <taxon>Anomopoda</taxon>
        <taxon>Daphniidae</taxon>
        <taxon>Daphnia</taxon>
    </lineage>
</organism>
<dbReference type="EMBL" id="JAOYFB010000005">
    <property type="protein sequence ID" value="KAK4016776.1"/>
    <property type="molecule type" value="Genomic_DNA"/>
</dbReference>
<keyword evidence="2" id="KW-1185">Reference proteome</keyword>
<evidence type="ECO:0000313" key="1">
    <source>
        <dbReference type="EMBL" id="KAK4016776.1"/>
    </source>
</evidence>
<protein>
    <submittedName>
        <fullName evidence="1">Uncharacterized protein</fullName>
    </submittedName>
</protein>
<name>A0ABQ9ZV31_9CRUS</name>
<accession>A0ABQ9ZV31</accession>
<proteinExistence type="predicted"/>
<sequence length="82" mass="9018">MQWGRNGQGEKEACKVQLNGGKRAQVRRMNSFCISRARVFIMASPASLPEEKVIPFAPVPLTLASVILAPDFCKPVVFGQRS</sequence>
<gene>
    <name evidence="1" type="ORF">OUZ56_031741</name>
</gene>
<dbReference type="Proteomes" id="UP001234178">
    <property type="component" value="Unassembled WGS sequence"/>
</dbReference>
<reference evidence="1 2" key="1">
    <citation type="journal article" date="2023" name="Nucleic Acids Res.">
        <title>The hologenome of Daphnia magna reveals possible DNA methylation and microbiome-mediated evolution of the host genome.</title>
        <authorList>
            <person name="Chaturvedi A."/>
            <person name="Li X."/>
            <person name="Dhandapani V."/>
            <person name="Marshall H."/>
            <person name="Kissane S."/>
            <person name="Cuenca-Cambronero M."/>
            <person name="Asole G."/>
            <person name="Calvet F."/>
            <person name="Ruiz-Romero M."/>
            <person name="Marangio P."/>
            <person name="Guigo R."/>
            <person name="Rago D."/>
            <person name="Mirbahai L."/>
            <person name="Eastwood N."/>
            <person name="Colbourne J.K."/>
            <person name="Zhou J."/>
            <person name="Mallon E."/>
            <person name="Orsini L."/>
        </authorList>
    </citation>
    <scope>NUCLEOTIDE SEQUENCE [LARGE SCALE GENOMIC DNA]</scope>
    <source>
        <strain evidence="1">LRV0_1</strain>
    </source>
</reference>
<evidence type="ECO:0000313" key="2">
    <source>
        <dbReference type="Proteomes" id="UP001234178"/>
    </source>
</evidence>